<dbReference type="GO" id="GO:0009073">
    <property type="term" value="P:aromatic amino acid family biosynthetic process"/>
    <property type="evidence" value="ECO:0007669"/>
    <property type="project" value="UniProtKB-KW"/>
</dbReference>
<evidence type="ECO:0000313" key="5">
    <source>
        <dbReference type="EMBL" id="ADQ18813.1"/>
    </source>
</evidence>
<dbReference type="AlphaFoldDB" id="E4RV75"/>
<evidence type="ECO:0000256" key="3">
    <source>
        <dbReference type="ARBA" id="ARBA00023141"/>
    </source>
</evidence>
<dbReference type="STRING" id="649349.Lbys_3152"/>
<feature type="domain" description="Shikimate dehydrogenase substrate binding N-terminal" evidence="4">
    <location>
        <begin position="6"/>
        <end position="89"/>
    </location>
</feature>
<evidence type="ECO:0000259" key="4">
    <source>
        <dbReference type="Pfam" id="PF08501"/>
    </source>
</evidence>
<dbReference type="GO" id="GO:0004764">
    <property type="term" value="F:shikimate 3-dehydrogenase (NADP+) activity"/>
    <property type="evidence" value="ECO:0007669"/>
    <property type="project" value="UniProtKB-EC"/>
</dbReference>
<keyword evidence="2 5" id="KW-0560">Oxidoreductase</keyword>
<evidence type="ECO:0000256" key="1">
    <source>
        <dbReference type="ARBA" id="ARBA00004871"/>
    </source>
</evidence>
<dbReference type="OrthoDB" id="9792692at2"/>
<gene>
    <name evidence="5" type="ordered locus">Lbys_3152</name>
</gene>
<reference key="1">
    <citation type="submission" date="2010-11" db="EMBL/GenBank/DDBJ databases">
        <title>The complete genome of Leadbetterella byssophila DSM 17132.</title>
        <authorList>
            <consortium name="US DOE Joint Genome Institute (JGI-PGF)"/>
            <person name="Lucas S."/>
            <person name="Copeland A."/>
            <person name="Lapidus A."/>
            <person name="Glavina del Rio T."/>
            <person name="Dalin E."/>
            <person name="Tice H."/>
            <person name="Bruce D."/>
            <person name="Goodwin L."/>
            <person name="Pitluck S."/>
            <person name="Kyrpides N."/>
            <person name="Mavromatis K."/>
            <person name="Ivanova N."/>
            <person name="Teshima H."/>
            <person name="Brettin T."/>
            <person name="Detter J.C."/>
            <person name="Han C."/>
            <person name="Tapia R."/>
            <person name="Land M."/>
            <person name="Hauser L."/>
            <person name="Markowitz V."/>
            <person name="Cheng J.-F."/>
            <person name="Hugenholtz P."/>
            <person name="Woyke T."/>
            <person name="Wu D."/>
            <person name="Tindall B."/>
            <person name="Pomrenke H.G."/>
            <person name="Brambilla E."/>
            <person name="Klenk H.-P."/>
            <person name="Eisen J.A."/>
        </authorList>
    </citation>
    <scope>NUCLEOTIDE SEQUENCE [LARGE SCALE GENOMIC DNA]</scope>
    <source>
        <strain>DSM 17132</strain>
    </source>
</reference>
<evidence type="ECO:0000256" key="2">
    <source>
        <dbReference type="ARBA" id="ARBA00023002"/>
    </source>
</evidence>
<dbReference type="eggNOG" id="COG0169">
    <property type="taxonomic scope" value="Bacteria"/>
</dbReference>
<organism evidence="5 6">
    <name type="scientific">Leadbetterella byssophila (strain DSM 17132 / JCM 16389 / KACC 11308 / NBRC 106382 / 4M15)</name>
    <dbReference type="NCBI Taxonomy" id="649349"/>
    <lineage>
        <taxon>Bacteria</taxon>
        <taxon>Pseudomonadati</taxon>
        <taxon>Bacteroidota</taxon>
        <taxon>Cytophagia</taxon>
        <taxon>Cytophagales</taxon>
        <taxon>Leadbetterellaceae</taxon>
        <taxon>Leadbetterella</taxon>
    </lineage>
</organism>
<dbReference type="InterPro" id="IPR022893">
    <property type="entry name" value="Shikimate_DH_fam"/>
</dbReference>
<evidence type="ECO:0000313" key="6">
    <source>
        <dbReference type="Proteomes" id="UP000007435"/>
    </source>
</evidence>
<dbReference type="Gene3D" id="3.40.50.720">
    <property type="entry name" value="NAD(P)-binding Rossmann-like Domain"/>
    <property type="match status" value="1"/>
</dbReference>
<dbReference type="Pfam" id="PF08501">
    <property type="entry name" value="Shikimate_dh_N"/>
    <property type="match status" value="1"/>
</dbReference>
<sequence>MRKFGLIGYPLGHSFSRKYFSEKFEKTGISDMNQYDLYEMEHIDQLPVVLKENPELVGLNVTIPHKLNVLPFLSEIDPAAQRIGAVNVLKVKPEGGLKGYNSDYYGFRKSLEEFLNGRTVSHALVLGNGGAAKAIRVALEDLGIEYHLVSRNPGENSISYEEANNLLSSSHLIVNCTPLGTYPKVETAPPLNYDLIGSEHFLYDLVYNPETTRFMQEGLNREAKVLNGYQMLVYQAEKSWEIWNEL</sequence>
<dbReference type="Proteomes" id="UP000007435">
    <property type="component" value="Chromosome"/>
</dbReference>
<dbReference type="EMBL" id="CP002305">
    <property type="protein sequence ID" value="ADQ18813.1"/>
    <property type="molecule type" value="Genomic_DNA"/>
</dbReference>
<dbReference type="EC" id="1.1.1.25" evidence="5"/>
<reference evidence="5 6" key="2">
    <citation type="journal article" date="2011" name="Stand. Genomic Sci.">
        <title>Complete genome sequence of Leadbetterella byssophila type strain (4M15).</title>
        <authorList>
            <person name="Abt B."/>
            <person name="Teshima H."/>
            <person name="Lucas S."/>
            <person name="Lapidus A."/>
            <person name="Del Rio T.G."/>
            <person name="Nolan M."/>
            <person name="Tice H."/>
            <person name="Cheng J.F."/>
            <person name="Pitluck S."/>
            <person name="Liolios K."/>
            <person name="Pagani I."/>
            <person name="Ivanova N."/>
            <person name="Mavromatis K."/>
            <person name="Pati A."/>
            <person name="Tapia R."/>
            <person name="Han C."/>
            <person name="Goodwin L."/>
            <person name="Chen A."/>
            <person name="Palaniappan K."/>
            <person name="Land M."/>
            <person name="Hauser L."/>
            <person name="Chang Y.J."/>
            <person name="Jeffries C.D."/>
            <person name="Rohde M."/>
            <person name="Goker M."/>
            <person name="Tindall B.J."/>
            <person name="Detter J.C."/>
            <person name="Woyke T."/>
            <person name="Bristow J."/>
            <person name="Eisen J.A."/>
            <person name="Markowitz V."/>
            <person name="Hugenholtz P."/>
            <person name="Klenk H.P."/>
            <person name="Kyrpides N.C."/>
        </authorList>
    </citation>
    <scope>NUCLEOTIDE SEQUENCE [LARGE SCALE GENOMIC DNA]</scope>
    <source>
        <strain evidence="6">DSM 17132 / JCM 16389 / KACC 11308 / NBRC 106382 / 4M15</strain>
    </source>
</reference>
<proteinExistence type="predicted"/>
<dbReference type="GO" id="GO:0019632">
    <property type="term" value="P:shikimate metabolic process"/>
    <property type="evidence" value="ECO:0007669"/>
    <property type="project" value="TreeGrafter"/>
</dbReference>
<keyword evidence="6" id="KW-1185">Reference proteome</keyword>
<dbReference type="RefSeq" id="WP_013409840.1">
    <property type="nucleotide sequence ID" value="NC_014655.1"/>
</dbReference>
<dbReference type="CDD" id="cd01065">
    <property type="entry name" value="NAD_bind_Shikimate_DH"/>
    <property type="match status" value="1"/>
</dbReference>
<dbReference type="InterPro" id="IPR036291">
    <property type="entry name" value="NAD(P)-bd_dom_sf"/>
</dbReference>
<dbReference type="InterPro" id="IPR013708">
    <property type="entry name" value="Shikimate_DH-bd_N"/>
</dbReference>
<dbReference type="GO" id="GO:0009423">
    <property type="term" value="P:chorismate biosynthetic process"/>
    <property type="evidence" value="ECO:0007669"/>
    <property type="project" value="TreeGrafter"/>
</dbReference>
<comment type="pathway">
    <text evidence="1">Metabolic intermediate biosynthesis; chorismate biosynthesis; chorismate from D-erythrose 4-phosphate and phosphoenolpyruvate: step 4/7.</text>
</comment>
<dbReference type="PANTHER" id="PTHR21089">
    <property type="entry name" value="SHIKIMATE DEHYDROGENASE"/>
    <property type="match status" value="1"/>
</dbReference>
<dbReference type="Gene3D" id="3.40.50.10860">
    <property type="entry name" value="Leucine Dehydrogenase, chain A, domain 1"/>
    <property type="match status" value="1"/>
</dbReference>
<protein>
    <submittedName>
        <fullName evidence="5">Shikimate dehydrogenase</fullName>
        <ecNumber evidence="5">1.1.1.25</ecNumber>
    </submittedName>
</protein>
<dbReference type="SUPFAM" id="SSF51735">
    <property type="entry name" value="NAD(P)-binding Rossmann-fold domains"/>
    <property type="match status" value="1"/>
</dbReference>
<keyword evidence="3" id="KW-0028">Amino-acid biosynthesis</keyword>
<dbReference type="PANTHER" id="PTHR21089:SF1">
    <property type="entry name" value="BIFUNCTIONAL 3-DEHYDROQUINATE DEHYDRATASE_SHIKIMATE DEHYDROGENASE, CHLOROPLASTIC"/>
    <property type="match status" value="1"/>
</dbReference>
<dbReference type="SUPFAM" id="SSF53223">
    <property type="entry name" value="Aminoacid dehydrogenase-like, N-terminal domain"/>
    <property type="match status" value="1"/>
</dbReference>
<keyword evidence="3" id="KW-0057">Aromatic amino acid biosynthesis</keyword>
<dbReference type="HOGENOM" id="CLU_044063_4_1_10"/>
<dbReference type="KEGG" id="lby:Lbys_3152"/>
<dbReference type="GO" id="GO:0050661">
    <property type="term" value="F:NADP binding"/>
    <property type="evidence" value="ECO:0007669"/>
    <property type="project" value="TreeGrafter"/>
</dbReference>
<accession>E4RV75</accession>
<name>E4RV75_LEAB4</name>
<dbReference type="InterPro" id="IPR046346">
    <property type="entry name" value="Aminoacid_DH-like_N_sf"/>
</dbReference>
<dbReference type="GO" id="GO:0005829">
    <property type="term" value="C:cytosol"/>
    <property type="evidence" value="ECO:0007669"/>
    <property type="project" value="TreeGrafter"/>
</dbReference>